<evidence type="ECO:0000259" key="1">
    <source>
        <dbReference type="Pfam" id="PF00535"/>
    </source>
</evidence>
<protein>
    <recommendedName>
        <fullName evidence="1">Glycosyltransferase 2-like domain-containing protein</fullName>
    </recommendedName>
</protein>
<dbReference type="PANTHER" id="PTHR43685:SF2">
    <property type="entry name" value="GLYCOSYLTRANSFERASE 2-LIKE DOMAIN-CONTAINING PROTEIN"/>
    <property type="match status" value="1"/>
</dbReference>
<dbReference type="AlphaFoldDB" id="A0A2M7TIZ6"/>
<dbReference type="EMBL" id="PFNL01000101">
    <property type="protein sequence ID" value="PIZ46404.1"/>
    <property type="molecule type" value="Genomic_DNA"/>
</dbReference>
<comment type="caution">
    <text evidence="2">The sequence shown here is derived from an EMBL/GenBank/DDBJ whole genome shotgun (WGS) entry which is preliminary data.</text>
</comment>
<evidence type="ECO:0000313" key="3">
    <source>
        <dbReference type="Proteomes" id="UP000228920"/>
    </source>
</evidence>
<organism evidence="2 3">
    <name type="scientific">candidate division WWE3 bacterium CG_4_10_14_0_2_um_filter_41_14</name>
    <dbReference type="NCBI Taxonomy" id="1975072"/>
    <lineage>
        <taxon>Bacteria</taxon>
        <taxon>Katanobacteria</taxon>
    </lineage>
</organism>
<dbReference type="SUPFAM" id="SSF53448">
    <property type="entry name" value="Nucleotide-diphospho-sugar transferases"/>
    <property type="match status" value="1"/>
</dbReference>
<dbReference type="InterPro" id="IPR029044">
    <property type="entry name" value="Nucleotide-diphossugar_trans"/>
</dbReference>
<dbReference type="InterPro" id="IPR001173">
    <property type="entry name" value="Glyco_trans_2-like"/>
</dbReference>
<feature type="domain" description="Glycosyltransferase 2-like" evidence="1">
    <location>
        <begin position="23"/>
        <end position="157"/>
    </location>
</feature>
<dbReference type="InterPro" id="IPR050834">
    <property type="entry name" value="Glycosyltransf_2"/>
</dbReference>
<dbReference type="PANTHER" id="PTHR43685">
    <property type="entry name" value="GLYCOSYLTRANSFERASE"/>
    <property type="match status" value="1"/>
</dbReference>
<accession>A0A2M7TIZ6</accession>
<dbReference type="Pfam" id="PF00535">
    <property type="entry name" value="Glycos_transf_2"/>
    <property type="match status" value="1"/>
</dbReference>
<name>A0A2M7TIZ6_UNCKA</name>
<gene>
    <name evidence="2" type="ORF">COY32_03440</name>
</gene>
<sequence length="302" mass="35266">MAVLRDIIHLLYKSQTQMAPQYTIIIPTKNRSYVLWRAISSVLGQNFQDIEILVVDAGSTDDTEKLINEFNDKRIRFVANPNDTGVASGRNKGIKESRGKYVSYLDSDDFLYPDWLTEMDKAIKQHPEKVLFMPNKKYSIKLVDNKHKPIKTFYEGKIFTNPPFTNENIINLKIQCDTNGMIHSKDSIKKVGFWNETLTLYEDYEFLLRFIDHYPKGLYFVPQVLVAYTRTYGKDSLCSTANYSKLVTNLEQVYRLYGAKKFMEDQTWYPSLRDKYQEMAKVEEKTGKGILERITEKYSLNT</sequence>
<evidence type="ECO:0000313" key="2">
    <source>
        <dbReference type="EMBL" id="PIZ46404.1"/>
    </source>
</evidence>
<dbReference type="Proteomes" id="UP000228920">
    <property type="component" value="Unassembled WGS sequence"/>
</dbReference>
<reference evidence="3" key="1">
    <citation type="submission" date="2017-09" db="EMBL/GenBank/DDBJ databases">
        <title>Depth-based differentiation of microbial function through sediment-hosted aquifers and enrichment of novel symbionts in the deep terrestrial subsurface.</title>
        <authorList>
            <person name="Probst A.J."/>
            <person name="Ladd B."/>
            <person name="Jarett J.K."/>
            <person name="Geller-Mcgrath D.E."/>
            <person name="Sieber C.M.K."/>
            <person name="Emerson J.B."/>
            <person name="Anantharaman K."/>
            <person name="Thomas B.C."/>
            <person name="Malmstrom R."/>
            <person name="Stieglmeier M."/>
            <person name="Klingl A."/>
            <person name="Woyke T."/>
            <person name="Ryan C.M."/>
            <person name="Banfield J.F."/>
        </authorList>
    </citation>
    <scope>NUCLEOTIDE SEQUENCE [LARGE SCALE GENOMIC DNA]</scope>
</reference>
<proteinExistence type="predicted"/>
<dbReference type="Gene3D" id="3.90.550.10">
    <property type="entry name" value="Spore Coat Polysaccharide Biosynthesis Protein SpsA, Chain A"/>
    <property type="match status" value="1"/>
</dbReference>